<dbReference type="AlphaFoldDB" id="A0A812U5S3"/>
<comment type="caution">
    <text evidence="1">The sequence shown here is derived from an EMBL/GenBank/DDBJ whole genome shotgun (WGS) entry which is preliminary data.</text>
</comment>
<dbReference type="Proteomes" id="UP000604046">
    <property type="component" value="Unassembled WGS sequence"/>
</dbReference>
<dbReference type="EMBL" id="CAJNDS010002677">
    <property type="protein sequence ID" value="CAE7562863.1"/>
    <property type="molecule type" value="Genomic_DNA"/>
</dbReference>
<organism evidence="1 2">
    <name type="scientific">Symbiodinium natans</name>
    <dbReference type="NCBI Taxonomy" id="878477"/>
    <lineage>
        <taxon>Eukaryota</taxon>
        <taxon>Sar</taxon>
        <taxon>Alveolata</taxon>
        <taxon>Dinophyceae</taxon>
        <taxon>Suessiales</taxon>
        <taxon>Symbiodiniaceae</taxon>
        <taxon>Symbiodinium</taxon>
    </lineage>
</organism>
<name>A0A812U5S3_9DINO</name>
<evidence type="ECO:0000313" key="1">
    <source>
        <dbReference type="EMBL" id="CAE7562863.1"/>
    </source>
</evidence>
<reference evidence="1" key="1">
    <citation type="submission" date="2021-02" db="EMBL/GenBank/DDBJ databases">
        <authorList>
            <person name="Dougan E. K."/>
            <person name="Rhodes N."/>
            <person name="Thang M."/>
            <person name="Chan C."/>
        </authorList>
    </citation>
    <scope>NUCLEOTIDE SEQUENCE</scope>
</reference>
<proteinExistence type="predicted"/>
<dbReference type="OrthoDB" id="413572at2759"/>
<protein>
    <submittedName>
        <fullName evidence="1">HEATR2 protein</fullName>
    </submittedName>
</protein>
<sequence>MQTYSTVCKLLGAFLEPASLWTQLRGALDADSAMAAWLDLRALVGNGRDQLREL</sequence>
<evidence type="ECO:0000313" key="2">
    <source>
        <dbReference type="Proteomes" id="UP000604046"/>
    </source>
</evidence>
<accession>A0A812U5S3</accession>
<keyword evidence="2" id="KW-1185">Reference proteome</keyword>
<gene>
    <name evidence="1" type="primary">HEATR2</name>
    <name evidence="1" type="ORF">SNAT2548_LOCUS31799</name>
</gene>